<evidence type="ECO:0000256" key="2">
    <source>
        <dbReference type="ARBA" id="ARBA00024341"/>
    </source>
</evidence>
<name>A0A9W7ITL6_HIBTR</name>
<evidence type="ECO:0000313" key="4">
    <source>
        <dbReference type="EMBL" id="GMJ02405.1"/>
    </source>
</evidence>
<dbReference type="OrthoDB" id="1923765at2759"/>
<dbReference type="PANTHER" id="PTHR32295">
    <property type="entry name" value="IQ-DOMAIN 5-RELATED"/>
    <property type="match status" value="1"/>
</dbReference>
<comment type="similarity">
    <text evidence="2">Belongs to the IQD family.</text>
</comment>
<dbReference type="EMBL" id="BSYR01000036">
    <property type="protein sequence ID" value="GMJ02405.1"/>
    <property type="molecule type" value="Genomic_DNA"/>
</dbReference>
<accession>A0A9W7ITL6</accession>
<feature type="region of interest" description="Disordered" evidence="3">
    <location>
        <begin position="21"/>
        <end position="45"/>
    </location>
</feature>
<dbReference type="PANTHER" id="PTHR32295:SF93">
    <property type="entry name" value="PROTEIN IQ-DOMAIN 9"/>
    <property type="match status" value="1"/>
</dbReference>
<sequence>MGSENFLKTIISIVKDDGSKQVKGSSASTKSNGFKWKKHQRKASTRTGLISRNSNTLGMPIENLAATRIQTAVRAYRARKQLRRLKGTVRLQAQTVNHSV</sequence>
<reference evidence="4" key="1">
    <citation type="submission" date="2023-05" db="EMBL/GenBank/DDBJ databases">
        <title>Genome and transcriptome analyses reveal genes involved in the formation of fine ridges on petal epidermal cells in Hibiscus trionum.</title>
        <authorList>
            <person name="Koshimizu S."/>
            <person name="Masuda S."/>
            <person name="Ishii T."/>
            <person name="Shirasu K."/>
            <person name="Hoshino A."/>
            <person name="Arita M."/>
        </authorList>
    </citation>
    <scope>NUCLEOTIDE SEQUENCE</scope>
    <source>
        <strain evidence="4">Hamamatsu line</strain>
    </source>
</reference>
<evidence type="ECO:0000256" key="1">
    <source>
        <dbReference type="ARBA" id="ARBA00022860"/>
    </source>
</evidence>
<dbReference type="PROSITE" id="PS50096">
    <property type="entry name" value="IQ"/>
    <property type="match status" value="1"/>
</dbReference>
<dbReference type="GO" id="GO:0005516">
    <property type="term" value="F:calmodulin binding"/>
    <property type="evidence" value="ECO:0007669"/>
    <property type="project" value="UniProtKB-KW"/>
</dbReference>
<protein>
    <submittedName>
        <fullName evidence="4">IQ-domain 9</fullName>
    </submittedName>
</protein>
<organism evidence="4 5">
    <name type="scientific">Hibiscus trionum</name>
    <name type="common">Flower of an hour</name>
    <dbReference type="NCBI Taxonomy" id="183268"/>
    <lineage>
        <taxon>Eukaryota</taxon>
        <taxon>Viridiplantae</taxon>
        <taxon>Streptophyta</taxon>
        <taxon>Embryophyta</taxon>
        <taxon>Tracheophyta</taxon>
        <taxon>Spermatophyta</taxon>
        <taxon>Magnoliopsida</taxon>
        <taxon>eudicotyledons</taxon>
        <taxon>Gunneridae</taxon>
        <taxon>Pentapetalae</taxon>
        <taxon>rosids</taxon>
        <taxon>malvids</taxon>
        <taxon>Malvales</taxon>
        <taxon>Malvaceae</taxon>
        <taxon>Malvoideae</taxon>
        <taxon>Hibiscus</taxon>
    </lineage>
</organism>
<dbReference type="CDD" id="cd23767">
    <property type="entry name" value="IQCD"/>
    <property type="match status" value="1"/>
</dbReference>
<keyword evidence="1" id="KW-0112">Calmodulin-binding</keyword>
<feature type="compositionally biased region" description="Basic residues" evidence="3">
    <location>
        <begin position="35"/>
        <end position="44"/>
    </location>
</feature>
<proteinExistence type="inferred from homology"/>
<evidence type="ECO:0000313" key="5">
    <source>
        <dbReference type="Proteomes" id="UP001165190"/>
    </source>
</evidence>
<keyword evidence="5" id="KW-1185">Reference proteome</keyword>
<dbReference type="AlphaFoldDB" id="A0A9W7ITL6"/>
<feature type="compositionally biased region" description="Polar residues" evidence="3">
    <location>
        <begin position="22"/>
        <end position="32"/>
    </location>
</feature>
<comment type="caution">
    <text evidence="4">The sequence shown here is derived from an EMBL/GenBank/DDBJ whole genome shotgun (WGS) entry which is preliminary data.</text>
</comment>
<dbReference type="Proteomes" id="UP001165190">
    <property type="component" value="Unassembled WGS sequence"/>
</dbReference>
<evidence type="ECO:0000256" key="3">
    <source>
        <dbReference type="SAM" id="MobiDB-lite"/>
    </source>
</evidence>
<gene>
    <name evidence="4" type="ORF">HRI_003909700</name>
</gene>